<accession>A0A0A8Y7T1</accession>
<reference evidence="1" key="1">
    <citation type="submission" date="2014-09" db="EMBL/GenBank/DDBJ databases">
        <authorList>
            <person name="Magalhaes I.L.F."/>
            <person name="Oliveira U."/>
            <person name="Santos F.R."/>
            <person name="Vidigal T.H.D.A."/>
            <person name="Brescovit A.D."/>
            <person name="Santos A.J."/>
        </authorList>
    </citation>
    <scope>NUCLEOTIDE SEQUENCE</scope>
    <source>
        <tissue evidence="1">Shoot tissue taken approximately 20 cm above the soil surface</tissue>
    </source>
</reference>
<reference evidence="1" key="2">
    <citation type="journal article" date="2015" name="Data Brief">
        <title>Shoot transcriptome of the giant reed, Arundo donax.</title>
        <authorList>
            <person name="Barrero R.A."/>
            <person name="Guerrero F.D."/>
            <person name="Moolhuijzen P."/>
            <person name="Goolsby J.A."/>
            <person name="Tidwell J."/>
            <person name="Bellgard S.E."/>
            <person name="Bellgard M.I."/>
        </authorList>
    </citation>
    <scope>NUCLEOTIDE SEQUENCE</scope>
    <source>
        <tissue evidence="1">Shoot tissue taken approximately 20 cm above the soil surface</tissue>
    </source>
</reference>
<protein>
    <submittedName>
        <fullName evidence="1">Uncharacterized protein</fullName>
    </submittedName>
</protein>
<organism evidence="1">
    <name type="scientific">Arundo donax</name>
    <name type="common">Giant reed</name>
    <name type="synonym">Donax arundinaceus</name>
    <dbReference type="NCBI Taxonomy" id="35708"/>
    <lineage>
        <taxon>Eukaryota</taxon>
        <taxon>Viridiplantae</taxon>
        <taxon>Streptophyta</taxon>
        <taxon>Embryophyta</taxon>
        <taxon>Tracheophyta</taxon>
        <taxon>Spermatophyta</taxon>
        <taxon>Magnoliopsida</taxon>
        <taxon>Liliopsida</taxon>
        <taxon>Poales</taxon>
        <taxon>Poaceae</taxon>
        <taxon>PACMAD clade</taxon>
        <taxon>Arundinoideae</taxon>
        <taxon>Arundineae</taxon>
        <taxon>Arundo</taxon>
    </lineage>
</organism>
<dbReference type="EMBL" id="GBRH01276675">
    <property type="protein sequence ID" value="JAD21220.1"/>
    <property type="molecule type" value="Transcribed_RNA"/>
</dbReference>
<sequence length="37" mass="4302">MENAFSNTFVYILDCSSVNTFHLFRQLNTCGLALFRK</sequence>
<dbReference type="AlphaFoldDB" id="A0A0A8Y7T1"/>
<name>A0A0A8Y7T1_ARUDO</name>
<evidence type="ECO:0000313" key="1">
    <source>
        <dbReference type="EMBL" id="JAD21220.1"/>
    </source>
</evidence>
<proteinExistence type="predicted"/>